<dbReference type="GO" id="GO:0006508">
    <property type="term" value="P:proteolysis"/>
    <property type="evidence" value="ECO:0007669"/>
    <property type="project" value="UniProtKB-KW"/>
</dbReference>
<keyword evidence="1" id="KW-0645">Protease</keyword>
<sequence length="217" mass="25299">MNKETEPLNWTGAKFNYENMFRKRVIGDGSCYFHSIIDSCFIPARTGWLHGKPFDRFQFTKTFRNDLSYILDKPRPGYKGKNYYNTLSRGQLSSLSTVKLPVDIHVHTSLSDMKKDLLSGNSVNYIYHELVSDVLDLDIYILNLNSKDVYIVDSDFELYYKNRNSIVLLYIPGHFEVVAIKYNRELITYFDPEDPFIQSIQARMITMSGKNKNDKIS</sequence>
<dbReference type="GO" id="GO:0008233">
    <property type="term" value="F:peptidase activity"/>
    <property type="evidence" value="ECO:0007669"/>
    <property type="project" value="UniProtKB-KW"/>
</dbReference>
<organism evidence="1">
    <name type="scientific">Pithovirus LCPAC001</name>
    <dbReference type="NCBI Taxonomy" id="2506585"/>
    <lineage>
        <taxon>Viruses</taxon>
        <taxon>Pithoviruses</taxon>
    </lineage>
</organism>
<dbReference type="EMBL" id="MK500428">
    <property type="protein sequence ID" value="QBK89576.1"/>
    <property type="molecule type" value="Genomic_DNA"/>
</dbReference>
<keyword evidence="1" id="KW-0378">Hydrolase</keyword>
<evidence type="ECO:0000313" key="1">
    <source>
        <dbReference type="EMBL" id="QBK89576.1"/>
    </source>
</evidence>
<protein>
    <submittedName>
        <fullName evidence="1">OTU-like cysteine protease</fullName>
    </submittedName>
</protein>
<reference evidence="1" key="1">
    <citation type="journal article" date="2019" name="MBio">
        <title>Virus Genomes from Deep Sea Sediments Expand the Ocean Megavirome and Support Independent Origins of Viral Gigantism.</title>
        <authorList>
            <person name="Backstrom D."/>
            <person name="Yutin N."/>
            <person name="Jorgensen S.L."/>
            <person name="Dharamshi J."/>
            <person name="Homa F."/>
            <person name="Zaremba-Niedwiedzka K."/>
            <person name="Spang A."/>
            <person name="Wolf Y.I."/>
            <person name="Koonin E.V."/>
            <person name="Ettema T.J."/>
        </authorList>
    </citation>
    <scope>NUCLEOTIDE SEQUENCE</scope>
</reference>
<gene>
    <name evidence="1" type="ORF">LCPAC001_00860</name>
</gene>
<proteinExistence type="predicted"/>
<accession>A0A481Z1H6</accession>
<name>A0A481Z1H6_9VIRU</name>